<gene>
    <name evidence="2" type="ORF">D9757_007593</name>
</gene>
<dbReference type="EMBL" id="JAACJN010000055">
    <property type="protein sequence ID" value="KAF5381900.1"/>
    <property type="molecule type" value="Genomic_DNA"/>
</dbReference>
<protein>
    <submittedName>
        <fullName evidence="2">Uncharacterized protein</fullName>
    </submittedName>
</protein>
<evidence type="ECO:0000313" key="2">
    <source>
        <dbReference type="EMBL" id="KAF5381900.1"/>
    </source>
</evidence>
<keyword evidence="3" id="KW-1185">Reference proteome</keyword>
<dbReference type="OrthoDB" id="3263941at2759"/>
<reference evidence="2 3" key="1">
    <citation type="journal article" date="2020" name="ISME J.">
        <title>Uncovering the hidden diversity of litter-decomposition mechanisms in mushroom-forming fungi.</title>
        <authorList>
            <person name="Floudas D."/>
            <person name="Bentzer J."/>
            <person name="Ahren D."/>
            <person name="Johansson T."/>
            <person name="Persson P."/>
            <person name="Tunlid A."/>
        </authorList>
    </citation>
    <scope>NUCLEOTIDE SEQUENCE [LARGE SCALE GENOMIC DNA]</scope>
    <source>
        <strain evidence="2 3">CBS 406.79</strain>
    </source>
</reference>
<keyword evidence="1" id="KW-0472">Membrane</keyword>
<feature type="transmembrane region" description="Helical" evidence="1">
    <location>
        <begin position="369"/>
        <end position="387"/>
    </location>
</feature>
<sequence>MAFRNAAFHLKQIHARITRNRLTTVFFLFALFHCFAQGIIQSLLFTVDARYSSFLFDIAAHLPPASHTDLALHGSGYQLKLCDYIPHNAADCSIVFDSTQNTTVDKTDPTTDAQLRGQIIISQLDRSSFTITTDIQQNVVTQVTFQADNKGGQLNMSSTCVKTLLYPAQQQVATPSLVSPLILPLSLSAFKTANERTSHSLVVLITRITLTAWSIYALWRTGWQQSVFEQMIEAPSTPCSAAMFGQYFSTRIMYEIPDLILNCTALGISTFLSWTLLRAYNVEVFTYVGAPKEIQKLYKYFLALQVCLQLETFVLITAAALWADQLFNTYINHISTHTGIYEALMIFYAIVLAPWLLMAWYGIRYEKRLVTIAFIFAGAVFTIVGALMFDSQVYQWTFYAWPCFGCFVTASLILLVASNVLGIVCLRNFGKGLAQFLYAESNLSSSNFAQEVFERDVEASYVDDEKLKDKGLHADFTTHYLPTLGPV</sequence>
<feature type="transmembrane region" description="Helical" evidence="1">
    <location>
        <begin position="300"/>
        <end position="323"/>
    </location>
</feature>
<feature type="transmembrane region" description="Helical" evidence="1">
    <location>
        <begin position="343"/>
        <end position="362"/>
    </location>
</feature>
<organism evidence="2 3">
    <name type="scientific">Collybiopsis confluens</name>
    <dbReference type="NCBI Taxonomy" id="2823264"/>
    <lineage>
        <taxon>Eukaryota</taxon>
        <taxon>Fungi</taxon>
        <taxon>Dikarya</taxon>
        <taxon>Basidiomycota</taxon>
        <taxon>Agaricomycotina</taxon>
        <taxon>Agaricomycetes</taxon>
        <taxon>Agaricomycetidae</taxon>
        <taxon>Agaricales</taxon>
        <taxon>Marasmiineae</taxon>
        <taxon>Omphalotaceae</taxon>
        <taxon>Collybiopsis</taxon>
    </lineage>
</organism>
<feature type="transmembrane region" description="Helical" evidence="1">
    <location>
        <begin position="399"/>
        <end position="426"/>
    </location>
</feature>
<dbReference type="Proteomes" id="UP000518752">
    <property type="component" value="Unassembled WGS sequence"/>
</dbReference>
<accession>A0A8H5HF83</accession>
<evidence type="ECO:0000313" key="3">
    <source>
        <dbReference type="Proteomes" id="UP000518752"/>
    </source>
</evidence>
<feature type="transmembrane region" description="Helical" evidence="1">
    <location>
        <begin position="259"/>
        <end position="280"/>
    </location>
</feature>
<dbReference type="AlphaFoldDB" id="A0A8H5HF83"/>
<evidence type="ECO:0000256" key="1">
    <source>
        <dbReference type="SAM" id="Phobius"/>
    </source>
</evidence>
<keyword evidence="1" id="KW-0812">Transmembrane</keyword>
<proteinExistence type="predicted"/>
<name>A0A8H5HF83_9AGAR</name>
<comment type="caution">
    <text evidence="2">The sequence shown here is derived from an EMBL/GenBank/DDBJ whole genome shotgun (WGS) entry which is preliminary data.</text>
</comment>
<keyword evidence="1" id="KW-1133">Transmembrane helix</keyword>